<dbReference type="AlphaFoldDB" id="A0A540NJA0"/>
<protein>
    <submittedName>
        <fullName evidence="2">Uncharacterized protein</fullName>
    </submittedName>
</protein>
<evidence type="ECO:0000313" key="3">
    <source>
        <dbReference type="Proteomes" id="UP000315295"/>
    </source>
</evidence>
<reference evidence="2 3" key="1">
    <citation type="journal article" date="2019" name="G3 (Bethesda)">
        <title>Sequencing of a Wild Apple (Malus baccata) Genome Unravels the Differences Between Cultivated and Wild Apple Species Regarding Disease Resistance and Cold Tolerance.</title>
        <authorList>
            <person name="Chen X."/>
        </authorList>
    </citation>
    <scope>NUCLEOTIDE SEQUENCE [LARGE SCALE GENOMIC DNA]</scope>
    <source>
        <strain evidence="3">cv. Shandingzi</strain>
        <tissue evidence="2">Leaves</tissue>
    </source>
</reference>
<name>A0A540NJA0_MALBA</name>
<dbReference type="PANTHER" id="PTHR33414">
    <property type="entry name" value="PROTEIN PLASTID MOVEMENT IMPAIRED 1-RELATED 1"/>
    <property type="match status" value="1"/>
</dbReference>
<proteinExistence type="predicted"/>
<sequence length="218" mass="24948">MLQKNESREDYSGGNSNNGELLSDIEELSKALYFQKPPPKVLLSSSDGRSKSAGKTPFSDSNPRFVREDLLHKDKKSSSVWNWKKPLKALSHIGNRKFSCCFYLHVHSVEGLPLSFNNLSVCAQWKRKGEVLQTRSSKVVEGSEKLGLRLPPLNRFATHGDHHRFTEQKEFFFFFHFSLCKTQRRLPQLLHQEHLEDKQLSRFLEAKGNVNSTTTDGG</sequence>
<dbReference type="InterPro" id="IPR039614">
    <property type="entry name" value="PMI1-like"/>
</dbReference>
<feature type="compositionally biased region" description="Basic and acidic residues" evidence="1">
    <location>
        <begin position="1"/>
        <end position="11"/>
    </location>
</feature>
<organism evidence="2 3">
    <name type="scientific">Malus baccata</name>
    <name type="common">Siberian crab apple</name>
    <name type="synonym">Pyrus baccata</name>
    <dbReference type="NCBI Taxonomy" id="106549"/>
    <lineage>
        <taxon>Eukaryota</taxon>
        <taxon>Viridiplantae</taxon>
        <taxon>Streptophyta</taxon>
        <taxon>Embryophyta</taxon>
        <taxon>Tracheophyta</taxon>
        <taxon>Spermatophyta</taxon>
        <taxon>Magnoliopsida</taxon>
        <taxon>eudicotyledons</taxon>
        <taxon>Gunneridae</taxon>
        <taxon>Pentapetalae</taxon>
        <taxon>rosids</taxon>
        <taxon>fabids</taxon>
        <taxon>Rosales</taxon>
        <taxon>Rosaceae</taxon>
        <taxon>Amygdaloideae</taxon>
        <taxon>Maleae</taxon>
        <taxon>Malus</taxon>
    </lineage>
</organism>
<accession>A0A540NJA0</accession>
<gene>
    <name evidence="2" type="ORF">C1H46_003105</name>
</gene>
<dbReference type="PANTHER" id="PTHR33414:SF10">
    <property type="entry name" value="PROTEIN PLASTID MOVEMENT IMPAIRED 1-RELATED 2"/>
    <property type="match status" value="1"/>
</dbReference>
<feature type="region of interest" description="Disordered" evidence="1">
    <location>
        <begin position="1"/>
        <end position="20"/>
    </location>
</feature>
<evidence type="ECO:0000256" key="1">
    <source>
        <dbReference type="SAM" id="MobiDB-lite"/>
    </source>
</evidence>
<dbReference type="EMBL" id="VIEB01000032">
    <property type="protein sequence ID" value="TQE11099.1"/>
    <property type="molecule type" value="Genomic_DNA"/>
</dbReference>
<keyword evidence="3" id="KW-1185">Reference proteome</keyword>
<dbReference type="STRING" id="106549.A0A540NJA0"/>
<comment type="caution">
    <text evidence="2">The sequence shown here is derived from an EMBL/GenBank/DDBJ whole genome shotgun (WGS) entry which is preliminary data.</text>
</comment>
<dbReference type="Proteomes" id="UP000315295">
    <property type="component" value="Unassembled WGS sequence"/>
</dbReference>
<evidence type="ECO:0000313" key="2">
    <source>
        <dbReference type="EMBL" id="TQE11099.1"/>
    </source>
</evidence>